<dbReference type="Gene3D" id="2.60.40.10">
    <property type="entry name" value="Immunoglobulins"/>
    <property type="match status" value="1"/>
</dbReference>
<keyword evidence="2" id="KW-1185">Reference proteome</keyword>
<reference evidence="1" key="1">
    <citation type="journal article" date="2023" name="Mol. Biol. Evol.">
        <title>Third-Generation Sequencing Reveals the Adaptive Role of the Epigenome in Three Deep-Sea Polychaetes.</title>
        <authorList>
            <person name="Perez M."/>
            <person name="Aroh O."/>
            <person name="Sun Y."/>
            <person name="Lan Y."/>
            <person name="Juniper S.K."/>
            <person name="Young C.R."/>
            <person name="Angers B."/>
            <person name="Qian P.Y."/>
        </authorList>
    </citation>
    <scope>NUCLEOTIDE SEQUENCE</scope>
    <source>
        <strain evidence="1">R07B-5</strain>
    </source>
</reference>
<evidence type="ECO:0000313" key="2">
    <source>
        <dbReference type="Proteomes" id="UP001209878"/>
    </source>
</evidence>
<protein>
    <submittedName>
        <fullName evidence="1">Uncharacterized protein</fullName>
    </submittedName>
</protein>
<dbReference type="EMBL" id="JAODUO010001810">
    <property type="protein sequence ID" value="KAK2158279.1"/>
    <property type="molecule type" value="Genomic_DNA"/>
</dbReference>
<dbReference type="InterPro" id="IPR036179">
    <property type="entry name" value="Ig-like_dom_sf"/>
</dbReference>
<comment type="caution">
    <text evidence="1">The sequence shown here is derived from an EMBL/GenBank/DDBJ whole genome shotgun (WGS) entry which is preliminary data.</text>
</comment>
<dbReference type="Proteomes" id="UP001209878">
    <property type="component" value="Unassembled WGS sequence"/>
</dbReference>
<proteinExistence type="predicted"/>
<dbReference type="InterPro" id="IPR013783">
    <property type="entry name" value="Ig-like_fold"/>
</dbReference>
<name>A0AAD9JSC9_RIDPI</name>
<evidence type="ECO:0000313" key="1">
    <source>
        <dbReference type="EMBL" id="KAK2158279.1"/>
    </source>
</evidence>
<sequence>MFLGKPTFLPCNTTVSATTGMEKFEITCGFRSRPMYEMTRWFAETTGQSIENEGSADGMQATVTTKDNHFVATLRINLVAPESFQPYKLSVTNSQGTDSITIKLERGKGMLSNF</sequence>
<dbReference type="AlphaFoldDB" id="A0AAD9JSC9"/>
<gene>
    <name evidence="1" type="ORF">NP493_1811g00013</name>
</gene>
<accession>A0AAD9JSC9</accession>
<dbReference type="SUPFAM" id="SSF48726">
    <property type="entry name" value="Immunoglobulin"/>
    <property type="match status" value="1"/>
</dbReference>
<organism evidence="1 2">
    <name type="scientific">Ridgeia piscesae</name>
    <name type="common">Tubeworm</name>
    <dbReference type="NCBI Taxonomy" id="27915"/>
    <lineage>
        <taxon>Eukaryota</taxon>
        <taxon>Metazoa</taxon>
        <taxon>Spiralia</taxon>
        <taxon>Lophotrochozoa</taxon>
        <taxon>Annelida</taxon>
        <taxon>Polychaeta</taxon>
        <taxon>Sedentaria</taxon>
        <taxon>Canalipalpata</taxon>
        <taxon>Sabellida</taxon>
        <taxon>Siboglinidae</taxon>
        <taxon>Ridgeia</taxon>
    </lineage>
</organism>